<organism evidence="2 3">
    <name type="scientific">Crocosphaera watsonii WH 0003</name>
    <dbReference type="NCBI Taxonomy" id="423471"/>
    <lineage>
        <taxon>Bacteria</taxon>
        <taxon>Bacillati</taxon>
        <taxon>Cyanobacteriota</taxon>
        <taxon>Cyanophyceae</taxon>
        <taxon>Oscillatoriophycideae</taxon>
        <taxon>Chroococcales</taxon>
        <taxon>Aphanothecaceae</taxon>
        <taxon>Crocosphaera</taxon>
    </lineage>
</organism>
<dbReference type="Proteomes" id="UP000003477">
    <property type="component" value="Unassembled WGS sequence"/>
</dbReference>
<keyword evidence="1" id="KW-0812">Transmembrane</keyword>
<reference evidence="2 3" key="1">
    <citation type="journal article" date="2011" name="Front. Microbiol.">
        <title>Two Strains of Crocosphaera watsonii with Highly Conserved Genomes are Distinguished by Strain-Specific Features.</title>
        <authorList>
            <person name="Bench S.R."/>
            <person name="Ilikchyan I.N."/>
            <person name="Tripp H.J."/>
            <person name="Zehr J.P."/>
        </authorList>
    </citation>
    <scope>NUCLEOTIDE SEQUENCE [LARGE SCALE GENOMIC DNA]</scope>
    <source>
        <strain evidence="2 3">WH 0003</strain>
    </source>
</reference>
<name>G5J673_CROWT</name>
<dbReference type="PATRIC" id="fig|423471.3.peg.2796"/>
<accession>G5J673</accession>
<protein>
    <submittedName>
        <fullName evidence="2">Uncharacterized protein</fullName>
    </submittedName>
</protein>
<keyword evidence="1" id="KW-1133">Transmembrane helix</keyword>
<sequence length="49" mass="5245">MALAFASEKLKEENFSPLPQFLILSGVSSSGLGLGYLIGVLISDFLEIE</sequence>
<comment type="caution">
    <text evidence="2">The sequence shown here is derived from an EMBL/GenBank/DDBJ whole genome shotgun (WGS) entry which is preliminary data.</text>
</comment>
<feature type="transmembrane region" description="Helical" evidence="1">
    <location>
        <begin position="21"/>
        <end position="42"/>
    </location>
</feature>
<evidence type="ECO:0000313" key="2">
    <source>
        <dbReference type="EMBL" id="EHJ12314.1"/>
    </source>
</evidence>
<dbReference type="EMBL" id="AESD01000445">
    <property type="protein sequence ID" value="EHJ12314.1"/>
    <property type="molecule type" value="Genomic_DNA"/>
</dbReference>
<gene>
    <name evidence="2" type="ORF">CWATWH0003_2976</name>
</gene>
<proteinExistence type="predicted"/>
<evidence type="ECO:0000256" key="1">
    <source>
        <dbReference type="SAM" id="Phobius"/>
    </source>
</evidence>
<dbReference type="AlphaFoldDB" id="G5J673"/>
<keyword evidence="1" id="KW-0472">Membrane</keyword>
<evidence type="ECO:0000313" key="3">
    <source>
        <dbReference type="Proteomes" id="UP000003477"/>
    </source>
</evidence>